<evidence type="ECO:0000256" key="10">
    <source>
        <dbReference type="SAM" id="MobiDB-lite"/>
    </source>
</evidence>
<keyword evidence="5" id="KW-0574">Periplasm</keyword>
<comment type="cofactor">
    <cofactor evidence="8">
        <name>heme</name>
        <dbReference type="ChEBI" id="CHEBI:30413"/>
    </cofactor>
    <text evidence="8">Binds 2 heme groups.</text>
</comment>
<feature type="binding site" description="axial binding residue" evidence="9">
    <location>
        <position position="202"/>
    </location>
    <ligand>
        <name>heme c</name>
        <dbReference type="ChEBI" id="CHEBI:61717"/>
        <label>2</label>
    </ligand>
    <ligandPart>
        <name>Fe</name>
        <dbReference type="ChEBI" id="CHEBI:18248"/>
    </ligandPart>
</feature>
<evidence type="ECO:0000256" key="4">
    <source>
        <dbReference type="ARBA" id="ARBA00022729"/>
    </source>
</evidence>
<dbReference type="Gene3D" id="1.10.760.10">
    <property type="entry name" value="Cytochrome c-like domain"/>
    <property type="match status" value="2"/>
</dbReference>
<dbReference type="GO" id="GO:0020037">
    <property type="term" value="F:heme binding"/>
    <property type="evidence" value="ECO:0007669"/>
    <property type="project" value="InterPro"/>
</dbReference>
<dbReference type="InterPro" id="IPR036909">
    <property type="entry name" value="Cyt_c-like_dom_sf"/>
</dbReference>
<keyword evidence="3 9" id="KW-0479">Metal-binding</keyword>
<evidence type="ECO:0000313" key="12">
    <source>
        <dbReference type="EMBL" id="TAA46600.1"/>
    </source>
</evidence>
<dbReference type="PIRSF" id="PIRSF000294">
    <property type="entry name" value="Cytochrome-c_peroxidase"/>
    <property type="match status" value="1"/>
</dbReference>
<dbReference type="Pfam" id="PF03150">
    <property type="entry name" value="CCP_MauG"/>
    <property type="match status" value="1"/>
</dbReference>
<evidence type="ECO:0000256" key="5">
    <source>
        <dbReference type="ARBA" id="ARBA00022764"/>
    </source>
</evidence>
<sequence length="359" mass="39046">MCAAVAALVAVCAWQLRLWTAHQQQTRSAALTHLGERIFHDTSLSASGTLACASCHVPEHAFAQPQRVPTVYAGRTGTRNVPSLMDLPYFATFFWDGREDRLDHAVLAAFTNQAEMAQPEMGAIVSRLKDDPRYLQGFGAAFGDRSIDSMRISEALLSYLSQVIVGTSRYDRYAKGDRAALSEAETRGLALFKGKADCATCHALQGSPTAFTDNRFHHSNVDLERLSGKVGMTIARFSAERAAGRPVAELVLSDPDLAALGRYAVTGLGRDLAAYRTPTLRNVTRTAPYMHDGSVATLEDAIQREIYYRSLSRGAPISLTVEEQNDLRAFFFALEDQPRTSTHAPEGLAGGAGTTSKSR</sequence>
<feature type="binding site" description="covalent" evidence="8">
    <location>
        <position position="55"/>
    </location>
    <ligand>
        <name>heme c</name>
        <dbReference type="ChEBI" id="CHEBI:61717"/>
        <label>1</label>
    </ligand>
</feature>
<keyword evidence="7 9" id="KW-0408">Iron</keyword>
<dbReference type="GO" id="GO:0046872">
    <property type="term" value="F:metal ion binding"/>
    <property type="evidence" value="ECO:0007669"/>
    <property type="project" value="UniProtKB-KW"/>
</dbReference>
<evidence type="ECO:0000313" key="13">
    <source>
        <dbReference type="Proteomes" id="UP000294164"/>
    </source>
</evidence>
<dbReference type="OrthoDB" id="9805202at2"/>
<dbReference type="PANTHER" id="PTHR30600:SF10">
    <property type="entry name" value="BLL6722 PROTEIN"/>
    <property type="match status" value="1"/>
</dbReference>
<evidence type="ECO:0000256" key="6">
    <source>
        <dbReference type="ARBA" id="ARBA00023002"/>
    </source>
</evidence>
<gene>
    <name evidence="12" type="ORF">EA655_02705</name>
</gene>
<dbReference type="RefSeq" id="WP_130533349.1">
    <property type="nucleotide sequence ID" value="NZ_SHMG01000001.1"/>
</dbReference>
<evidence type="ECO:0000256" key="3">
    <source>
        <dbReference type="ARBA" id="ARBA00022723"/>
    </source>
</evidence>
<evidence type="ECO:0000256" key="8">
    <source>
        <dbReference type="PIRSR" id="PIRSR000294-1"/>
    </source>
</evidence>
<comment type="caution">
    <text evidence="12">The sequence shown here is derived from an EMBL/GenBank/DDBJ whole genome shotgun (WGS) entry which is preliminary data.</text>
</comment>
<dbReference type="AlphaFoldDB" id="A0A4Q8M9C6"/>
<evidence type="ECO:0000256" key="9">
    <source>
        <dbReference type="PIRSR" id="PIRSR000294-2"/>
    </source>
</evidence>
<dbReference type="GO" id="GO:0009055">
    <property type="term" value="F:electron transfer activity"/>
    <property type="evidence" value="ECO:0007669"/>
    <property type="project" value="InterPro"/>
</dbReference>
<feature type="binding site" description="covalent" evidence="8">
    <location>
        <position position="52"/>
    </location>
    <ligand>
        <name>heme c</name>
        <dbReference type="ChEBI" id="CHEBI:61717"/>
        <label>1</label>
    </ligand>
</feature>
<dbReference type="InterPro" id="IPR004852">
    <property type="entry name" value="Di-haem_cyt_c_peroxidsae"/>
</dbReference>
<dbReference type="InterPro" id="IPR051395">
    <property type="entry name" value="Cytochrome_c_Peroxidase/MauG"/>
</dbReference>
<organism evidence="12 13">
    <name type="scientific">Pseudoxanthomonas winnipegensis</name>
    <dbReference type="NCBI Taxonomy" id="2480810"/>
    <lineage>
        <taxon>Bacteria</taxon>
        <taxon>Pseudomonadati</taxon>
        <taxon>Pseudomonadota</taxon>
        <taxon>Gammaproteobacteria</taxon>
        <taxon>Lysobacterales</taxon>
        <taxon>Lysobacteraceae</taxon>
        <taxon>Pseudoxanthomonas</taxon>
    </lineage>
</organism>
<dbReference type="InterPro" id="IPR009056">
    <property type="entry name" value="Cyt_c-like_dom"/>
</dbReference>
<evidence type="ECO:0000256" key="2">
    <source>
        <dbReference type="ARBA" id="ARBA00022617"/>
    </source>
</evidence>
<name>A0A4Q8M9C6_9GAMM</name>
<feature type="binding site" description="covalent" evidence="8">
    <location>
        <position position="201"/>
    </location>
    <ligand>
        <name>heme c</name>
        <dbReference type="ChEBI" id="CHEBI:61717"/>
        <label>2</label>
    </ligand>
</feature>
<dbReference type="EMBL" id="SHMG01000001">
    <property type="protein sequence ID" value="TAA46600.1"/>
    <property type="molecule type" value="Genomic_DNA"/>
</dbReference>
<comment type="PTM">
    <text evidence="8">Binds 2 heme groups per subunit.</text>
</comment>
<proteinExistence type="predicted"/>
<dbReference type="PROSITE" id="PS51007">
    <property type="entry name" value="CYTC"/>
    <property type="match status" value="2"/>
</dbReference>
<feature type="binding site" description="covalent" evidence="8">
    <location>
        <position position="198"/>
    </location>
    <ligand>
        <name>heme c</name>
        <dbReference type="ChEBI" id="CHEBI:61717"/>
        <label>2</label>
    </ligand>
</feature>
<accession>A0A4Q8M9C6</accession>
<feature type="region of interest" description="Disordered" evidence="10">
    <location>
        <begin position="340"/>
        <end position="359"/>
    </location>
</feature>
<evidence type="ECO:0000256" key="1">
    <source>
        <dbReference type="ARBA" id="ARBA00004418"/>
    </source>
</evidence>
<dbReference type="PANTHER" id="PTHR30600">
    <property type="entry name" value="CYTOCHROME C PEROXIDASE-RELATED"/>
    <property type="match status" value="1"/>
</dbReference>
<dbReference type="InterPro" id="IPR026259">
    <property type="entry name" value="MauG/Cytc_peroxidase"/>
</dbReference>
<keyword evidence="2 8" id="KW-0349">Heme</keyword>
<evidence type="ECO:0000259" key="11">
    <source>
        <dbReference type="PROSITE" id="PS51007"/>
    </source>
</evidence>
<feature type="domain" description="Cytochrome c" evidence="11">
    <location>
        <begin position="30"/>
        <end position="132"/>
    </location>
</feature>
<dbReference type="SUPFAM" id="SSF46626">
    <property type="entry name" value="Cytochrome c"/>
    <property type="match status" value="2"/>
</dbReference>
<reference evidence="12 13" key="1">
    <citation type="submission" date="2019-02" db="EMBL/GenBank/DDBJ databases">
        <title>WGS of Pseudoxanthomonas species novum from clinical isolates.</title>
        <authorList>
            <person name="Bernier A.-M."/>
            <person name="Bernard K."/>
            <person name="Vachon A."/>
        </authorList>
    </citation>
    <scope>NUCLEOTIDE SEQUENCE [LARGE SCALE GENOMIC DNA]</scope>
    <source>
        <strain evidence="12 13">NML130969</strain>
    </source>
</reference>
<feature type="binding site" description="axial binding residue" evidence="9">
    <location>
        <position position="56"/>
    </location>
    <ligand>
        <name>heme c</name>
        <dbReference type="ChEBI" id="CHEBI:61717"/>
        <label>1</label>
    </ligand>
    <ligandPart>
        <name>Fe</name>
        <dbReference type="ChEBI" id="CHEBI:18248"/>
    </ligandPart>
</feature>
<dbReference type="GO" id="GO:0004130">
    <property type="term" value="F:cytochrome-c peroxidase activity"/>
    <property type="evidence" value="ECO:0007669"/>
    <property type="project" value="TreeGrafter"/>
</dbReference>
<comment type="subcellular location">
    <subcellularLocation>
        <location evidence="1">Periplasm</location>
    </subcellularLocation>
</comment>
<keyword evidence="4" id="KW-0732">Signal</keyword>
<keyword evidence="6" id="KW-0560">Oxidoreductase</keyword>
<dbReference type="Proteomes" id="UP000294164">
    <property type="component" value="Unassembled WGS sequence"/>
</dbReference>
<dbReference type="GO" id="GO:0042597">
    <property type="term" value="C:periplasmic space"/>
    <property type="evidence" value="ECO:0007669"/>
    <property type="project" value="UniProtKB-SubCell"/>
</dbReference>
<feature type="domain" description="Cytochrome c" evidence="11">
    <location>
        <begin position="183"/>
        <end position="335"/>
    </location>
</feature>
<evidence type="ECO:0000256" key="7">
    <source>
        <dbReference type="ARBA" id="ARBA00023004"/>
    </source>
</evidence>
<protein>
    <submittedName>
        <fullName evidence="12">Methylamine utilization protein</fullName>
    </submittedName>
</protein>